<dbReference type="Proteomes" id="UP000295063">
    <property type="component" value="Unassembled WGS sequence"/>
</dbReference>
<dbReference type="RefSeq" id="WP_165898792.1">
    <property type="nucleotide sequence ID" value="NZ_DALYTA010000011.1"/>
</dbReference>
<reference evidence="1 2" key="1">
    <citation type="submission" date="2019-03" db="EMBL/GenBank/DDBJ databases">
        <title>Genomic Encyclopedia of Type Strains, Phase IV (KMG-IV): sequencing the most valuable type-strain genomes for metagenomic binning, comparative biology and taxonomic classification.</title>
        <authorList>
            <person name="Goeker M."/>
        </authorList>
    </citation>
    <scope>NUCLEOTIDE SEQUENCE [LARGE SCALE GENOMIC DNA]</scope>
    <source>
        <strain evidence="1 2">DSM 15969</strain>
    </source>
</reference>
<sequence length="50" mass="5495">MEPKIDKENGVAASKKGYNQIVITIRDGKVISFEQSFHDGANDGTNSERV</sequence>
<comment type="caution">
    <text evidence="1">The sequence shown here is derived from an EMBL/GenBank/DDBJ whole genome shotgun (WGS) entry which is preliminary data.</text>
</comment>
<name>A0A4R1Q3S1_9FIRM</name>
<gene>
    <name evidence="1" type="ORF">EV210_103137</name>
</gene>
<organism evidence="1 2">
    <name type="scientific">Anaerospora hongkongensis</name>
    <dbReference type="NCBI Taxonomy" id="244830"/>
    <lineage>
        <taxon>Bacteria</taxon>
        <taxon>Bacillati</taxon>
        <taxon>Bacillota</taxon>
        <taxon>Negativicutes</taxon>
        <taxon>Selenomonadales</taxon>
        <taxon>Sporomusaceae</taxon>
        <taxon>Anaerospora</taxon>
    </lineage>
</organism>
<keyword evidence="2" id="KW-1185">Reference proteome</keyword>
<proteinExistence type="predicted"/>
<dbReference type="EMBL" id="SLUI01000003">
    <property type="protein sequence ID" value="TCL38662.1"/>
    <property type="molecule type" value="Genomic_DNA"/>
</dbReference>
<dbReference type="AlphaFoldDB" id="A0A4R1Q3S1"/>
<protein>
    <submittedName>
        <fullName evidence="1">Uncharacterized protein</fullName>
    </submittedName>
</protein>
<evidence type="ECO:0000313" key="1">
    <source>
        <dbReference type="EMBL" id="TCL38662.1"/>
    </source>
</evidence>
<accession>A0A4R1Q3S1</accession>
<evidence type="ECO:0000313" key="2">
    <source>
        <dbReference type="Proteomes" id="UP000295063"/>
    </source>
</evidence>